<name>A0A0A0NV40_STRRN</name>
<proteinExistence type="predicted"/>
<dbReference type="EMBL" id="QYCY01000004">
    <property type="protein sequence ID" value="RLV71841.1"/>
    <property type="molecule type" value="Genomic_DNA"/>
</dbReference>
<evidence type="ECO:0000313" key="1">
    <source>
        <dbReference type="EMBL" id="RLV71841.1"/>
    </source>
</evidence>
<protein>
    <submittedName>
        <fullName evidence="1">Uncharacterized protein</fullName>
    </submittedName>
</protein>
<dbReference type="eggNOG" id="ENOG5032A0E">
    <property type="taxonomic scope" value="Bacteria"/>
</dbReference>
<dbReference type="KEGG" id="src:M271_49790"/>
<organism evidence="1 2">
    <name type="scientific">Streptomyces rapamycinicus (strain ATCC 29253 / DSM 41530 / NRRL 5491 / AYB-994)</name>
    <name type="common">Streptomyces hygroscopicus (strain ATCC 29253)</name>
    <dbReference type="NCBI Taxonomy" id="1343740"/>
    <lineage>
        <taxon>Bacteria</taxon>
        <taxon>Bacillati</taxon>
        <taxon>Actinomycetota</taxon>
        <taxon>Actinomycetes</taxon>
        <taxon>Kitasatosporales</taxon>
        <taxon>Streptomycetaceae</taxon>
        <taxon>Streptomyces</taxon>
        <taxon>Streptomyces violaceusniger group</taxon>
    </lineage>
</organism>
<accession>A0A0A0NV40</accession>
<gene>
    <name evidence="1" type="ORF">D3C57_144980</name>
</gene>
<dbReference type="STRING" id="1343740.M271_49790"/>
<sequence>MTEDAGQRWRWEYEPDYEQVAKGLPERVVAEVERLAGQLVDLAEMGIDVTAIGDGPRPGVTGGVRRLPVLEDGFMLILPLPRLRLVAVTYICPPFADL</sequence>
<dbReference type="HOGENOM" id="CLU_188487_0_0_11"/>
<dbReference type="AlphaFoldDB" id="A0A0A0NV40"/>
<evidence type="ECO:0000313" key="2">
    <source>
        <dbReference type="Proteomes" id="UP000281594"/>
    </source>
</evidence>
<comment type="caution">
    <text evidence="1">The sequence shown here is derived from an EMBL/GenBank/DDBJ whole genome shotgun (WGS) entry which is preliminary data.</text>
</comment>
<dbReference type="Proteomes" id="UP000281594">
    <property type="component" value="Unassembled WGS sequence"/>
</dbReference>
<dbReference type="RefSeq" id="WP_020874798.1">
    <property type="nucleotide sequence ID" value="NC_022785.1"/>
</dbReference>
<reference evidence="1 2" key="1">
    <citation type="journal article" date="2018" name="J. Biol. Chem.">
        <title>Discovery of the actinoplanic acid pathway in Streptomyces rapamycinicus reveals a genetically conserved synergism with rapamycin.</title>
        <authorList>
            <person name="Mrak P."/>
            <person name="Krastel P."/>
            <person name="Pivk Lukancic P."/>
            <person name="Tao J."/>
            <person name="Pistorius D."/>
            <person name="Moore C.M."/>
        </authorList>
    </citation>
    <scope>NUCLEOTIDE SEQUENCE [LARGE SCALE GENOMIC DNA]</scope>
    <source>
        <strain evidence="1 2">NRRL 5491</strain>
    </source>
</reference>